<feature type="chain" id="PRO_5022749755" evidence="1">
    <location>
        <begin position="40"/>
        <end position="428"/>
    </location>
</feature>
<feature type="signal peptide" evidence="1">
    <location>
        <begin position="1"/>
        <end position="39"/>
    </location>
</feature>
<dbReference type="Pfam" id="PF13360">
    <property type="entry name" value="PQQ_2"/>
    <property type="match status" value="1"/>
</dbReference>
<reference evidence="3 4" key="1">
    <citation type="submission" date="2019-08" db="EMBL/GenBank/DDBJ databases">
        <title>Deep-cultivation of Planctomycetes and their phenomic and genomic characterization uncovers novel biology.</title>
        <authorList>
            <person name="Wiegand S."/>
            <person name="Jogler M."/>
            <person name="Boedeker C."/>
            <person name="Pinto D."/>
            <person name="Vollmers J."/>
            <person name="Rivas-Marin E."/>
            <person name="Kohn T."/>
            <person name="Peeters S.H."/>
            <person name="Heuer A."/>
            <person name="Rast P."/>
            <person name="Oberbeckmann S."/>
            <person name="Bunk B."/>
            <person name="Jeske O."/>
            <person name="Meyerdierks A."/>
            <person name="Storesund J.E."/>
            <person name="Kallscheuer N."/>
            <person name="Luecker S."/>
            <person name="Lage O.M."/>
            <person name="Pohl T."/>
            <person name="Merkel B.J."/>
            <person name="Hornburger P."/>
            <person name="Mueller R.-W."/>
            <person name="Bruemmer F."/>
            <person name="Labrenz M."/>
            <person name="Spormann A.M."/>
            <person name="Op den Camp H."/>
            <person name="Overmann J."/>
            <person name="Amann R."/>
            <person name="Jetten M.S.M."/>
            <person name="Mascher T."/>
            <person name="Medema M.H."/>
            <person name="Devos D.P."/>
            <person name="Kaster A.-K."/>
            <person name="Ovreas L."/>
            <person name="Rohde M."/>
            <person name="Galperin M.Y."/>
            <person name="Jogler C."/>
        </authorList>
    </citation>
    <scope>NUCLEOTIDE SEQUENCE [LARGE SCALE GENOMIC DNA]</scope>
    <source>
        <strain evidence="3 4">UC8</strain>
    </source>
</reference>
<dbReference type="SMART" id="SM00564">
    <property type="entry name" value="PQQ"/>
    <property type="match status" value="4"/>
</dbReference>
<dbReference type="InterPro" id="IPR002372">
    <property type="entry name" value="PQQ_rpt_dom"/>
</dbReference>
<dbReference type="Gene3D" id="2.130.10.10">
    <property type="entry name" value="YVTN repeat-like/Quinoprotein amine dehydrogenase"/>
    <property type="match status" value="1"/>
</dbReference>
<dbReference type="PANTHER" id="PTHR34512">
    <property type="entry name" value="CELL SURFACE PROTEIN"/>
    <property type="match status" value="1"/>
</dbReference>
<dbReference type="InterPro" id="IPR015943">
    <property type="entry name" value="WD40/YVTN_repeat-like_dom_sf"/>
</dbReference>
<protein>
    <submittedName>
        <fullName evidence="3">Outer membrane biogenesis protein BamB</fullName>
    </submittedName>
</protein>
<gene>
    <name evidence="3" type="ORF">UC8_22920</name>
</gene>
<keyword evidence="4" id="KW-1185">Reference proteome</keyword>
<dbReference type="SUPFAM" id="SSF50998">
    <property type="entry name" value="Quinoprotein alcohol dehydrogenase-like"/>
    <property type="match status" value="1"/>
</dbReference>
<sequence precursor="true">MYSPVAASACFQSKIFCCPVIAAAGTFLLMLSLAPSAQAQESWNQWRGPHRNGVWADVELPEDLQDSLQLVWEQTDLSPSYSGPVVIEGTVYSTETVDRQIERVTAYNLASGEQRWQVTWPGSLAVPFFAASNGDWIRATPAVESGHLVVSSMRDVLVCLDPQTGDEKWKLDFAKQLGTRQPSFGNVCSPLIDGDSIYVQAGQAVTKLSLADGSVQWQAMKNDEGMSSSGAFSSPVIAELAGERQLVVQTRETLAGLRLTDGKVLWQQAIPAFRGMNILTPLIQDDTVFTSAYGGRSEMFRVRQQADQSFTVEPLWENKAQGYMSSPIRIKDHIYLHLRNQRIVCIDANSGKETWTSKPFGKYQSWVSDGERILALDQAGTLLLIAADPTELKILDSRKVADNSWAHLAVQDRFVIVRKLNALSVFGF</sequence>
<dbReference type="EMBL" id="CP042914">
    <property type="protein sequence ID" value="QEG40285.1"/>
    <property type="molecule type" value="Genomic_DNA"/>
</dbReference>
<dbReference type="KEGG" id="rul:UC8_22920"/>
<accession>A0A5B9QSB8</accession>
<dbReference type="AlphaFoldDB" id="A0A5B9QSB8"/>
<evidence type="ECO:0000313" key="3">
    <source>
        <dbReference type="EMBL" id="QEG40285.1"/>
    </source>
</evidence>
<proteinExistence type="predicted"/>
<evidence type="ECO:0000259" key="2">
    <source>
        <dbReference type="Pfam" id="PF13360"/>
    </source>
</evidence>
<organism evidence="3 4">
    <name type="scientific">Roseimaritima ulvae</name>
    <dbReference type="NCBI Taxonomy" id="980254"/>
    <lineage>
        <taxon>Bacteria</taxon>
        <taxon>Pseudomonadati</taxon>
        <taxon>Planctomycetota</taxon>
        <taxon>Planctomycetia</taxon>
        <taxon>Pirellulales</taxon>
        <taxon>Pirellulaceae</taxon>
        <taxon>Roseimaritima</taxon>
    </lineage>
</organism>
<dbReference type="InterPro" id="IPR011047">
    <property type="entry name" value="Quinoprotein_ADH-like_sf"/>
</dbReference>
<keyword evidence="1" id="KW-0732">Signal</keyword>
<dbReference type="Proteomes" id="UP000325286">
    <property type="component" value="Chromosome"/>
</dbReference>
<dbReference type="PANTHER" id="PTHR34512:SF30">
    <property type="entry name" value="OUTER MEMBRANE PROTEIN ASSEMBLY FACTOR BAMB"/>
    <property type="match status" value="1"/>
</dbReference>
<dbReference type="InterPro" id="IPR018391">
    <property type="entry name" value="PQQ_b-propeller_rpt"/>
</dbReference>
<feature type="domain" description="Pyrrolo-quinoline quinone repeat" evidence="2">
    <location>
        <begin position="102"/>
        <end position="356"/>
    </location>
</feature>
<dbReference type="OrthoDB" id="246101at2"/>
<name>A0A5B9QSB8_9BACT</name>
<evidence type="ECO:0000313" key="4">
    <source>
        <dbReference type="Proteomes" id="UP000325286"/>
    </source>
</evidence>
<evidence type="ECO:0000256" key="1">
    <source>
        <dbReference type="SAM" id="SignalP"/>
    </source>
</evidence>